<protein>
    <submittedName>
        <fullName evidence="1">Uncharacterized protein</fullName>
    </submittedName>
</protein>
<dbReference type="Proteomes" id="UP000629468">
    <property type="component" value="Unassembled WGS sequence"/>
</dbReference>
<sequence length="101" mass="11674">MTALKHAARHLYNPKKNLAEFSKDAWGSHVEAYWKSFQPNVALENEGVEPGRWNELLDLCRENSEVEELEETLDADLSILDDKRPLIFNFRSPSKSRCTLL</sequence>
<evidence type="ECO:0000313" key="2">
    <source>
        <dbReference type="Proteomes" id="UP000629468"/>
    </source>
</evidence>
<organism evidence="1 2">
    <name type="scientific">Agaricus bisporus var. burnettii</name>
    <dbReference type="NCBI Taxonomy" id="192524"/>
    <lineage>
        <taxon>Eukaryota</taxon>
        <taxon>Fungi</taxon>
        <taxon>Dikarya</taxon>
        <taxon>Basidiomycota</taxon>
        <taxon>Agaricomycotina</taxon>
        <taxon>Agaricomycetes</taxon>
        <taxon>Agaricomycetidae</taxon>
        <taxon>Agaricales</taxon>
        <taxon>Agaricineae</taxon>
        <taxon>Agaricaceae</taxon>
        <taxon>Agaricus</taxon>
    </lineage>
</organism>
<dbReference type="EMBL" id="JABXXO010000011">
    <property type="protein sequence ID" value="KAF7763926.1"/>
    <property type="molecule type" value="Genomic_DNA"/>
</dbReference>
<proteinExistence type="predicted"/>
<gene>
    <name evidence="1" type="ORF">Agabi119p4_8463</name>
</gene>
<name>A0A8H7C632_AGABI</name>
<evidence type="ECO:0000313" key="1">
    <source>
        <dbReference type="EMBL" id="KAF7763926.1"/>
    </source>
</evidence>
<comment type="caution">
    <text evidence="1">The sequence shown here is derived from an EMBL/GenBank/DDBJ whole genome shotgun (WGS) entry which is preliminary data.</text>
</comment>
<reference evidence="1 2" key="1">
    <citation type="journal article" name="Sci. Rep.">
        <title>Telomere-to-telomere assembled and centromere annotated genomes of the two main subspecies of the button mushroom Agaricus bisporus reveal especially polymorphic chromosome ends.</title>
        <authorList>
            <person name="Sonnenberg A.S.M."/>
            <person name="Sedaghat-Telgerd N."/>
            <person name="Lavrijssen B."/>
            <person name="Ohm R.A."/>
            <person name="Hendrickx P.M."/>
            <person name="Scholtmeijer K."/>
            <person name="Baars J.J.P."/>
            <person name="van Peer A."/>
        </authorList>
    </citation>
    <scope>NUCLEOTIDE SEQUENCE [LARGE SCALE GENOMIC DNA]</scope>
    <source>
        <strain evidence="1 2">H119_p4</strain>
    </source>
</reference>
<dbReference type="AlphaFoldDB" id="A0A8H7C632"/>
<accession>A0A8H7C632</accession>